<dbReference type="PANTHER" id="PTHR16301:SF20">
    <property type="entry name" value="IMPACT FAMILY MEMBER YIGZ"/>
    <property type="match status" value="1"/>
</dbReference>
<dbReference type="InterPro" id="IPR020568">
    <property type="entry name" value="Ribosomal_Su5_D2-typ_SF"/>
</dbReference>
<sequence>MKIYEIKKSKFIAYLYDVSSKEEVKKIYQDLKIEHKKARHIVYAYLTNNNGTESGGYSDDREPKGTAGLPLFNLLKNKKISNKAIFIVRYFGGIKLGASNLLRAYITSATMLFED</sequence>
<comment type="similarity">
    <text evidence="1">Belongs to the IMPACT family.</text>
</comment>
<proteinExistence type="inferred from homology"/>
<dbReference type="PANTHER" id="PTHR16301">
    <property type="entry name" value="IMPACT-RELATED"/>
    <property type="match status" value="1"/>
</dbReference>
<dbReference type="AlphaFoldDB" id="A0A448ZY97"/>
<evidence type="ECO:0000256" key="1">
    <source>
        <dbReference type="ARBA" id="ARBA00007665"/>
    </source>
</evidence>
<dbReference type="RefSeq" id="WP_024544178.1">
    <property type="nucleotide sequence ID" value="NZ_BPLV01000001.1"/>
</dbReference>
<feature type="domain" description="Impact N-terminal" evidence="2">
    <location>
        <begin position="7"/>
        <end position="110"/>
    </location>
</feature>
<dbReference type="InterPro" id="IPR036956">
    <property type="entry name" value="Impact_N_sf"/>
</dbReference>
<geneLocation type="plasmid" evidence="3">
    <name>2</name>
</geneLocation>
<dbReference type="GO" id="GO:0005737">
    <property type="term" value="C:cytoplasm"/>
    <property type="evidence" value="ECO:0007669"/>
    <property type="project" value="TreeGrafter"/>
</dbReference>
<dbReference type="SUPFAM" id="SSF54211">
    <property type="entry name" value="Ribosomal protein S5 domain 2-like"/>
    <property type="match status" value="1"/>
</dbReference>
<reference evidence="3" key="1">
    <citation type="submission" date="2019-01" db="EMBL/GenBank/DDBJ databases">
        <authorList>
            <consortium name="Pathogen Informatics"/>
        </authorList>
    </citation>
    <scope>NUCLEOTIDE SEQUENCE [LARGE SCALE GENOMIC DNA]</scope>
    <source>
        <strain evidence="3">NCTC10113</strain>
    </source>
</reference>
<dbReference type="Pfam" id="PF01205">
    <property type="entry name" value="Impact_N"/>
    <property type="match status" value="1"/>
</dbReference>
<dbReference type="GO" id="GO:0006446">
    <property type="term" value="P:regulation of translational initiation"/>
    <property type="evidence" value="ECO:0007669"/>
    <property type="project" value="TreeGrafter"/>
</dbReference>
<gene>
    <name evidence="3" type="primary">yigZ_2</name>
    <name evidence="3" type="ORF">NCTC10113_01132</name>
</gene>
<dbReference type="InterPro" id="IPR001498">
    <property type="entry name" value="Impact_N"/>
</dbReference>
<dbReference type="InterPro" id="IPR023582">
    <property type="entry name" value="Impact"/>
</dbReference>
<dbReference type="Gene3D" id="3.30.230.30">
    <property type="entry name" value="Impact, N-terminal domain"/>
    <property type="match status" value="1"/>
</dbReference>
<evidence type="ECO:0000259" key="2">
    <source>
        <dbReference type="Pfam" id="PF01205"/>
    </source>
</evidence>
<dbReference type="EMBL" id="LR214939">
    <property type="protein sequence ID" value="VEU56231.1"/>
    <property type="molecule type" value="Genomic_DNA"/>
</dbReference>
<keyword evidence="3" id="KW-0614">Plasmid</keyword>
<organism evidence="3">
    <name type="scientific">Metamycoplasma salivarium</name>
    <name type="common">Mycoplasma salivarium</name>
    <dbReference type="NCBI Taxonomy" id="2124"/>
    <lineage>
        <taxon>Bacteria</taxon>
        <taxon>Bacillati</taxon>
        <taxon>Mycoplasmatota</taxon>
        <taxon>Mycoplasmoidales</taxon>
        <taxon>Metamycoplasmataceae</taxon>
        <taxon>Metamycoplasma</taxon>
    </lineage>
</organism>
<evidence type="ECO:0000313" key="3">
    <source>
        <dbReference type="EMBL" id="VEU56231.1"/>
    </source>
</evidence>
<protein>
    <submittedName>
        <fullName evidence="3">Proline dipeptidase pepQ</fullName>
    </submittedName>
</protein>
<accession>A0A448ZY97</accession>
<name>A0A448ZY97_METSV</name>